<gene>
    <name evidence="2" type="ORF">ACFOX0_25650</name>
</gene>
<reference evidence="3" key="1">
    <citation type="journal article" date="2019" name="Int. J. Syst. Evol. Microbiol.">
        <title>The Global Catalogue of Microorganisms (GCM) 10K type strain sequencing project: providing services to taxonomists for standard genome sequencing and annotation.</title>
        <authorList>
            <consortium name="The Broad Institute Genomics Platform"/>
            <consortium name="The Broad Institute Genome Sequencing Center for Infectious Disease"/>
            <person name="Wu L."/>
            <person name="Ma J."/>
        </authorList>
    </citation>
    <scope>NUCLEOTIDE SEQUENCE [LARGE SCALE GENOMIC DNA]</scope>
    <source>
        <strain evidence="3">2902at01</strain>
    </source>
</reference>
<dbReference type="Proteomes" id="UP001595868">
    <property type="component" value="Unassembled WGS sequence"/>
</dbReference>
<organism evidence="2 3">
    <name type="scientific">Micromonospora zhanjiangensis</name>
    <dbReference type="NCBI Taxonomy" id="1522057"/>
    <lineage>
        <taxon>Bacteria</taxon>
        <taxon>Bacillati</taxon>
        <taxon>Actinomycetota</taxon>
        <taxon>Actinomycetes</taxon>
        <taxon>Micromonosporales</taxon>
        <taxon>Micromonosporaceae</taxon>
        <taxon>Micromonospora</taxon>
    </lineage>
</organism>
<evidence type="ECO:0000313" key="2">
    <source>
        <dbReference type="EMBL" id="MFC4109302.1"/>
    </source>
</evidence>
<keyword evidence="1" id="KW-1133">Transmembrane helix</keyword>
<feature type="transmembrane region" description="Helical" evidence="1">
    <location>
        <begin position="120"/>
        <end position="141"/>
    </location>
</feature>
<keyword evidence="3" id="KW-1185">Reference proteome</keyword>
<evidence type="ECO:0000256" key="1">
    <source>
        <dbReference type="SAM" id="Phobius"/>
    </source>
</evidence>
<comment type="caution">
    <text evidence="2">The sequence shown here is derived from an EMBL/GenBank/DDBJ whole genome shotgun (WGS) entry which is preliminary data.</text>
</comment>
<name>A0ABV8KT63_9ACTN</name>
<proteinExistence type="predicted"/>
<evidence type="ECO:0000313" key="3">
    <source>
        <dbReference type="Proteomes" id="UP001595868"/>
    </source>
</evidence>
<keyword evidence="1" id="KW-0472">Membrane</keyword>
<accession>A0ABV8KT63</accession>
<dbReference type="EMBL" id="JBHSBN010000022">
    <property type="protein sequence ID" value="MFC4109302.1"/>
    <property type="molecule type" value="Genomic_DNA"/>
</dbReference>
<protein>
    <submittedName>
        <fullName evidence="2">DUF1345 domain-containing protein</fullName>
    </submittedName>
</protein>
<dbReference type="RefSeq" id="WP_377550518.1">
    <property type="nucleotide sequence ID" value="NZ_JBHSBN010000022.1"/>
</dbReference>
<keyword evidence="1" id="KW-0812">Transmembrane</keyword>
<dbReference type="InterPro" id="IPR009781">
    <property type="entry name" value="DUF1345"/>
</dbReference>
<feature type="transmembrane region" description="Helical" evidence="1">
    <location>
        <begin position="20"/>
        <end position="42"/>
    </location>
</feature>
<feature type="transmembrane region" description="Helical" evidence="1">
    <location>
        <begin position="202"/>
        <end position="223"/>
    </location>
</feature>
<sequence>MTPGPAGTNRRVEPPRATTAAVQLVTMVLAGVVAGGLFAVFTSPAYAPLIGWDVAATLYLIRTWYTIWPMSSAQTARLALREDASRPLRDVLLLSACLTSLVAIGYVLGTAGEIRGYARALHIVLGIASVLLSWGVVHTVFTTRYARLYYTGIDGGINFNQKTPPCYSDFAYVAFTIGLTFQVSDTNITHHDVRATALRHALLSYLFGAVIIAATINLLAGLVR</sequence>
<feature type="transmembrane region" description="Helical" evidence="1">
    <location>
        <begin position="88"/>
        <end position="108"/>
    </location>
</feature>
<feature type="transmembrane region" description="Helical" evidence="1">
    <location>
        <begin position="49"/>
        <end position="68"/>
    </location>
</feature>
<dbReference type="Pfam" id="PF07077">
    <property type="entry name" value="DUF1345"/>
    <property type="match status" value="1"/>
</dbReference>